<dbReference type="InterPro" id="IPR000620">
    <property type="entry name" value="EamA_dom"/>
</dbReference>
<comment type="subcellular location">
    <subcellularLocation>
        <location evidence="1">Cell membrane</location>
        <topology evidence="1">Multi-pass membrane protein</topology>
    </subcellularLocation>
</comment>
<evidence type="ECO:0000256" key="2">
    <source>
        <dbReference type="ARBA" id="ARBA00022475"/>
    </source>
</evidence>
<dbReference type="PANTHER" id="PTHR32322">
    <property type="entry name" value="INNER MEMBRANE TRANSPORTER"/>
    <property type="match status" value="1"/>
</dbReference>
<evidence type="ECO:0000313" key="8">
    <source>
        <dbReference type="EMBL" id="PIZ02880.1"/>
    </source>
</evidence>
<dbReference type="EMBL" id="PFMK01000042">
    <property type="protein sequence ID" value="PIZ02880.1"/>
    <property type="molecule type" value="Genomic_DNA"/>
</dbReference>
<dbReference type="Proteomes" id="UP000231069">
    <property type="component" value="Unassembled WGS sequence"/>
</dbReference>
<feature type="transmembrane region" description="Helical" evidence="6">
    <location>
        <begin position="157"/>
        <end position="176"/>
    </location>
</feature>
<evidence type="ECO:0000256" key="1">
    <source>
        <dbReference type="ARBA" id="ARBA00004651"/>
    </source>
</evidence>
<keyword evidence="3 6" id="KW-0812">Transmembrane</keyword>
<keyword evidence="4 6" id="KW-1133">Transmembrane helix</keyword>
<sequence>MNNNQIKGISFALITAIISGIAIFYNKIIIVSGIEPLTLNILKNSGSAIILSFLLITSSTKQDILKLKRNDWAKLFLIALLGGSLPFILYFEGLKHVSVANANLIHKTLFIWVAAMAIPILGERLSFIQVLGYILLVWGNIFFSNTINFPIGHGELLIFSATILWSLENIIAKFALKNIDPKIVGWARMFLGIFILGLFAISQNKLNLIFNVNPRYILPIGVSSILLASYVTSYFKALKFAPATLVTSILILATPVTNILYSVFILHNLPQSTFISSLFILGGIILIVPLAKKMNIQK</sequence>
<feature type="domain" description="EamA" evidence="7">
    <location>
        <begin position="7"/>
        <end position="143"/>
    </location>
</feature>
<evidence type="ECO:0000259" key="7">
    <source>
        <dbReference type="Pfam" id="PF00892"/>
    </source>
</evidence>
<dbReference type="GO" id="GO:0005886">
    <property type="term" value="C:plasma membrane"/>
    <property type="evidence" value="ECO:0007669"/>
    <property type="project" value="UniProtKB-SubCell"/>
</dbReference>
<keyword evidence="5 6" id="KW-0472">Membrane</keyword>
<proteinExistence type="predicted"/>
<keyword evidence="2" id="KW-1003">Cell membrane</keyword>
<feature type="transmembrane region" description="Helical" evidence="6">
    <location>
        <begin position="72"/>
        <end position="91"/>
    </location>
</feature>
<dbReference type="SUPFAM" id="SSF103481">
    <property type="entry name" value="Multidrug resistance efflux transporter EmrE"/>
    <property type="match status" value="2"/>
</dbReference>
<feature type="transmembrane region" description="Helical" evidence="6">
    <location>
        <begin position="272"/>
        <end position="291"/>
    </location>
</feature>
<feature type="transmembrane region" description="Helical" evidence="6">
    <location>
        <begin position="103"/>
        <end position="121"/>
    </location>
</feature>
<evidence type="ECO:0000256" key="3">
    <source>
        <dbReference type="ARBA" id="ARBA00022692"/>
    </source>
</evidence>
<feature type="domain" description="EamA" evidence="7">
    <location>
        <begin position="154"/>
        <end position="288"/>
    </location>
</feature>
<dbReference type="Pfam" id="PF00892">
    <property type="entry name" value="EamA"/>
    <property type="match status" value="2"/>
</dbReference>
<dbReference type="InterPro" id="IPR037185">
    <property type="entry name" value="EmrE-like"/>
</dbReference>
<comment type="caution">
    <text evidence="8">The sequence shown here is derived from an EMBL/GenBank/DDBJ whole genome shotgun (WGS) entry which is preliminary data.</text>
</comment>
<organism evidence="8 9">
    <name type="scientific">Candidatus Gottesmanbacteria bacterium CG_4_10_14_0_8_um_filter_37_24</name>
    <dbReference type="NCBI Taxonomy" id="1974574"/>
    <lineage>
        <taxon>Bacteria</taxon>
        <taxon>Candidatus Gottesmaniibacteriota</taxon>
    </lineage>
</organism>
<gene>
    <name evidence="8" type="ORF">COY59_02355</name>
</gene>
<feature type="transmembrane region" description="Helical" evidence="6">
    <location>
        <begin position="40"/>
        <end position="60"/>
    </location>
</feature>
<evidence type="ECO:0000256" key="6">
    <source>
        <dbReference type="SAM" id="Phobius"/>
    </source>
</evidence>
<evidence type="ECO:0000256" key="4">
    <source>
        <dbReference type="ARBA" id="ARBA00022989"/>
    </source>
</evidence>
<feature type="transmembrane region" description="Helical" evidence="6">
    <location>
        <begin position="130"/>
        <end position="151"/>
    </location>
</feature>
<reference evidence="9" key="1">
    <citation type="submission" date="2017-09" db="EMBL/GenBank/DDBJ databases">
        <title>Depth-based differentiation of microbial function through sediment-hosted aquifers and enrichment of novel symbionts in the deep terrestrial subsurface.</title>
        <authorList>
            <person name="Probst A.J."/>
            <person name="Ladd B."/>
            <person name="Jarett J.K."/>
            <person name="Geller-Mcgrath D.E."/>
            <person name="Sieber C.M.K."/>
            <person name="Emerson J.B."/>
            <person name="Anantharaman K."/>
            <person name="Thomas B.C."/>
            <person name="Malmstrom R."/>
            <person name="Stieglmeier M."/>
            <person name="Klingl A."/>
            <person name="Woyke T."/>
            <person name="Ryan C.M."/>
            <person name="Banfield J.F."/>
        </authorList>
    </citation>
    <scope>NUCLEOTIDE SEQUENCE [LARGE SCALE GENOMIC DNA]</scope>
</reference>
<feature type="transmembrane region" description="Helical" evidence="6">
    <location>
        <begin position="12"/>
        <end position="34"/>
    </location>
</feature>
<feature type="transmembrane region" description="Helical" evidence="6">
    <location>
        <begin position="183"/>
        <end position="201"/>
    </location>
</feature>
<dbReference type="PANTHER" id="PTHR32322:SF18">
    <property type="entry name" value="S-ADENOSYLMETHIONINE_S-ADENOSYLHOMOCYSTEINE TRANSPORTER"/>
    <property type="match status" value="1"/>
</dbReference>
<dbReference type="InterPro" id="IPR050638">
    <property type="entry name" value="AA-Vitamin_Transporters"/>
</dbReference>
<feature type="transmembrane region" description="Helical" evidence="6">
    <location>
        <begin position="242"/>
        <end position="266"/>
    </location>
</feature>
<name>A0A2M7RRP3_9BACT</name>
<protein>
    <recommendedName>
        <fullName evidence="7">EamA domain-containing protein</fullName>
    </recommendedName>
</protein>
<evidence type="ECO:0000256" key="5">
    <source>
        <dbReference type="ARBA" id="ARBA00023136"/>
    </source>
</evidence>
<evidence type="ECO:0000313" key="9">
    <source>
        <dbReference type="Proteomes" id="UP000231069"/>
    </source>
</evidence>
<dbReference type="AlphaFoldDB" id="A0A2M7RRP3"/>
<accession>A0A2M7RRP3</accession>
<feature type="transmembrane region" description="Helical" evidence="6">
    <location>
        <begin position="216"/>
        <end position="235"/>
    </location>
</feature>